<dbReference type="InterPro" id="IPR034660">
    <property type="entry name" value="DinB/YfiT-like"/>
</dbReference>
<evidence type="ECO:0000313" key="2">
    <source>
        <dbReference type="EMBL" id="MBB5776813.1"/>
    </source>
</evidence>
<sequence length="211" mass="22936">MNQEDIWAALEIERRGVADLLGSLSAGDWERPSLCEGWRVRDVAAHLALATRVSVPRAMVDFVRARGSFDRFVHDTAVRHARLPVGELVAQLRESATSRRRAPATKPLDPLFDVLVHAQDIAVPLGLDRAMPLEAARACAVHIWERGFPFHPQRRLRGLRLVATDVDWSAGEGDVVEGPVQALLLLLSGRPAALAGLRGATGAARAGIRST</sequence>
<dbReference type="Proteomes" id="UP000579153">
    <property type="component" value="Unassembled WGS sequence"/>
</dbReference>
<evidence type="ECO:0000313" key="3">
    <source>
        <dbReference type="Proteomes" id="UP000579153"/>
    </source>
</evidence>
<feature type="domain" description="Mycothiol-dependent maleylpyruvate isomerase metal-binding" evidence="1">
    <location>
        <begin position="12"/>
        <end position="115"/>
    </location>
</feature>
<gene>
    <name evidence="2" type="ORF">HD596_003569</name>
</gene>
<evidence type="ECO:0000259" key="1">
    <source>
        <dbReference type="Pfam" id="PF11716"/>
    </source>
</evidence>
<reference evidence="2 3" key="1">
    <citation type="submission" date="2020-08" db="EMBL/GenBank/DDBJ databases">
        <title>Sequencing the genomes of 1000 actinobacteria strains.</title>
        <authorList>
            <person name="Klenk H.-P."/>
        </authorList>
    </citation>
    <scope>NUCLEOTIDE SEQUENCE [LARGE SCALE GENOMIC DNA]</scope>
    <source>
        <strain evidence="2 3">DSM 45507</strain>
    </source>
</reference>
<proteinExistence type="predicted"/>
<dbReference type="AlphaFoldDB" id="A0A7W9G407"/>
<dbReference type="InterPro" id="IPR024344">
    <property type="entry name" value="MDMPI_metal-binding"/>
</dbReference>
<name>A0A7W9G407_9ACTN</name>
<dbReference type="EMBL" id="JACHMB010000001">
    <property type="protein sequence ID" value="MBB5776813.1"/>
    <property type="molecule type" value="Genomic_DNA"/>
</dbReference>
<dbReference type="GO" id="GO:0046872">
    <property type="term" value="F:metal ion binding"/>
    <property type="evidence" value="ECO:0007669"/>
    <property type="project" value="InterPro"/>
</dbReference>
<keyword evidence="3" id="KW-1185">Reference proteome</keyword>
<comment type="caution">
    <text evidence="2">The sequence shown here is derived from an EMBL/GenBank/DDBJ whole genome shotgun (WGS) entry which is preliminary data.</text>
</comment>
<dbReference type="NCBIfam" id="TIGR03083">
    <property type="entry name" value="maleylpyruvate isomerase family mycothiol-dependent enzyme"/>
    <property type="match status" value="1"/>
</dbReference>
<organism evidence="2 3">
    <name type="scientific">Nonomuraea jabiensis</name>
    <dbReference type="NCBI Taxonomy" id="882448"/>
    <lineage>
        <taxon>Bacteria</taxon>
        <taxon>Bacillati</taxon>
        <taxon>Actinomycetota</taxon>
        <taxon>Actinomycetes</taxon>
        <taxon>Streptosporangiales</taxon>
        <taxon>Streptosporangiaceae</taxon>
        <taxon>Nonomuraea</taxon>
    </lineage>
</organism>
<dbReference type="SUPFAM" id="SSF109854">
    <property type="entry name" value="DinB/YfiT-like putative metalloenzymes"/>
    <property type="match status" value="1"/>
</dbReference>
<accession>A0A7W9G407</accession>
<protein>
    <submittedName>
        <fullName evidence="2">Uncharacterized protein (TIGR03083 family)</fullName>
    </submittedName>
</protein>
<dbReference type="RefSeq" id="WP_185070369.1">
    <property type="nucleotide sequence ID" value="NZ_JACHMB010000001.1"/>
</dbReference>
<dbReference type="Gene3D" id="1.20.120.450">
    <property type="entry name" value="dinb family like domain"/>
    <property type="match status" value="1"/>
</dbReference>
<dbReference type="InterPro" id="IPR017517">
    <property type="entry name" value="Maleyloyr_isom"/>
</dbReference>
<dbReference type="Pfam" id="PF11716">
    <property type="entry name" value="MDMPI_N"/>
    <property type="match status" value="1"/>
</dbReference>